<dbReference type="InterPro" id="IPR043129">
    <property type="entry name" value="ATPase_NBD"/>
</dbReference>
<dbReference type="Proteomes" id="UP001164746">
    <property type="component" value="Chromosome 1"/>
</dbReference>
<accession>A0ABY7DB03</accession>
<organism evidence="1 2">
    <name type="scientific">Mya arenaria</name>
    <name type="common">Soft-shell clam</name>
    <dbReference type="NCBI Taxonomy" id="6604"/>
    <lineage>
        <taxon>Eukaryota</taxon>
        <taxon>Metazoa</taxon>
        <taxon>Spiralia</taxon>
        <taxon>Lophotrochozoa</taxon>
        <taxon>Mollusca</taxon>
        <taxon>Bivalvia</taxon>
        <taxon>Autobranchia</taxon>
        <taxon>Heteroconchia</taxon>
        <taxon>Euheterodonta</taxon>
        <taxon>Imparidentia</taxon>
        <taxon>Neoheterodontei</taxon>
        <taxon>Myida</taxon>
        <taxon>Myoidea</taxon>
        <taxon>Myidae</taxon>
        <taxon>Mya</taxon>
    </lineage>
</organism>
<evidence type="ECO:0000313" key="2">
    <source>
        <dbReference type="Proteomes" id="UP001164746"/>
    </source>
</evidence>
<evidence type="ECO:0000313" key="1">
    <source>
        <dbReference type="EMBL" id="WAQ93786.1"/>
    </source>
</evidence>
<keyword evidence="2" id="KW-1185">Reference proteome</keyword>
<name>A0ABY7DB03_MYAAR</name>
<dbReference type="PANTHER" id="PTHR14187">
    <property type="entry name" value="ALPHA KINASE/ELONGATION FACTOR 2 KINASE"/>
    <property type="match status" value="1"/>
</dbReference>
<protein>
    <submittedName>
        <fullName evidence="1">HS12B-like protein</fullName>
    </submittedName>
</protein>
<dbReference type="SUPFAM" id="SSF53067">
    <property type="entry name" value="Actin-like ATPase domain"/>
    <property type="match status" value="1"/>
</dbReference>
<reference evidence="1" key="1">
    <citation type="submission" date="2022-11" db="EMBL/GenBank/DDBJ databases">
        <title>Centuries of genome instability and evolution in soft-shell clam transmissible cancer (bioRxiv).</title>
        <authorList>
            <person name="Hart S.F.M."/>
            <person name="Yonemitsu M.A."/>
            <person name="Giersch R.M."/>
            <person name="Beal B.F."/>
            <person name="Arriagada G."/>
            <person name="Davis B.W."/>
            <person name="Ostrander E.A."/>
            <person name="Goff S.P."/>
            <person name="Metzger M.J."/>
        </authorList>
    </citation>
    <scope>NUCLEOTIDE SEQUENCE</scope>
    <source>
        <strain evidence="1">MELC-2E11</strain>
        <tissue evidence="1">Siphon/mantle</tissue>
    </source>
</reference>
<dbReference type="Gene3D" id="3.30.420.40">
    <property type="match status" value="1"/>
</dbReference>
<proteinExistence type="predicted"/>
<dbReference type="PANTHER" id="PTHR14187:SF5">
    <property type="entry name" value="HEAT SHOCK 70 KDA PROTEIN 12A"/>
    <property type="match status" value="1"/>
</dbReference>
<gene>
    <name evidence="1" type="ORF">MAR_006257</name>
</gene>
<dbReference type="EMBL" id="CP111012">
    <property type="protein sequence ID" value="WAQ93786.1"/>
    <property type="molecule type" value="Genomic_DNA"/>
</dbReference>
<sequence length="418" mass="46713">MDAELESIPDDERLKDISGKTLNAKNVFTQVILYLKNNAIENIEKKSLLTSIESHTLWILIVPAIWTDTAKCFMKSAAKNMSFALAGISSERLKIVIETEAAAVLFRNLPMDGTGGKCLKDLNKGSVYAVLDAGVKKRDITLSKTITIVIGYTLRQLSKSKSGRSLEEAVAYFKYEGKVIAHNDKLRVDPCVPVSWYDYPIQRTVQLLSEMLGMTAMSNCTVILMVGGLSQSIVLQNAVKEKFPYKKVVIPPDAELVVAKGAIKFAYNPLSVQSRIVKYTYGSTHKYSESCSHKVGRRELDKNGDMRCYDNFVLIVKEDKSVPVDDVVDGSLFGPIYQTQNILTSEIFISTSTDTEHTTDSSCTKIGQVTFKIREEDFEKGFIYKHIYKFGGTEIKITTMNTESNEEMGEETEVEFRG</sequence>